<dbReference type="FunFam" id="3.30.1360.20:FF:000001">
    <property type="entry name" value="Pterin-4-alpha-carbinolamine dehydratase 2"/>
    <property type="match status" value="1"/>
</dbReference>
<dbReference type="GO" id="GO:0008124">
    <property type="term" value="F:4-alpha-hydroxytetrahydrobiopterin dehydratase activity"/>
    <property type="evidence" value="ECO:0007669"/>
    <property type="project" value="UniProtKB-EC"/>
</dbReference>
<dbReference type="HAMAP" id="MF_00434">
    <property type="entry name" value="Pterin_4_alpha"/>
    <property type="match status" value="1"/>
</dbReference>
<proteinExistence type="inferred from homology"/>
<evidence type="ECO:0000313" key="6">
    <source>
        <dbReference type="Proteomes" id="UP000504630"/>
    </source>
</evidence>
<dbReference type="SUPFAM" id="SSF55248">
    <property type="entry name" value="PCD-like"/>
    <property type="match status" value="1"/>
</dbReference>
<dbReference type="InParanoid" id="A0A6J2R1X3"/>
<comment type="catalytic activity">
    <reaction evidence="1">
        <text>(4aS,6R)-4a-hydroxy-L-erythro-5,6,7,8-tetrahydrobiopterin = (6R)-L-erythro-6,7-dihydrobiopterin + H2O</text>
        <dbReference type="Rhea" id="RHEA:11920"/>
        <dbReference type="ChEBI" id="CHEBI:15377"/>
        <dbReference type="ChEBI" id="CHEBI:15642"/>
        <dbReference type="ChEBI" id="CHEBI:43120"/>
        <dbReference type="EC" id="4.2.1.96"/>
    </reaction>
</comment>
<organism evidence="6 7">
    <name type="scientific">Cottoperca gobio</name>
    <name type="common">Frogmouth</name>
    <name type="synonym">Aphritis gobio</name>
    <dbReference type="NCBI Taxonomy" id="56716"/>
    <lineage>
        <taxon>Eukaryota</taxon>
        <taxon>Metazoa</taxon>
        <taxon>Chordata</taxon>
        <taxon>Craniata</taxon>
        <taxon>Vertebrata</taxon>
        <taxon>Euteleostomi</taxon>
        <taxon>Actinopterygii</taxon>
        <taxon>Neopterygii</taxon>
        <taxon>Teleostei</taxon>
        <taxon>Neoteleostei</taxon>
        <taxon>Acanthomorphata</taxon>
        <taxon>Eupercaria</taxon>
        <taxon>Perciformes</taxon>
        <taxon>Notothenioidei</taxon>
        <taxon>Bovichtidae</taxon>
        <taxon>Cottoperca</taxon>
    </lineage>
</organism>
<keyword evidence="5" id="KW-0456">Lyase</keyword>
<dbReference type="RefSeq" id="XP_029304121.1">
    <property type="nucleotide sequence ID" value="XM_029448261.1"/>
</dbReference>
<keyword evidence="6" id="KW-1185">Reference proteome</keyword>
<dbReference type="EC" id="4.2.1.96" evidence="3"/>
<dbReference type="InterPro" id="IPR036428">
    <property type="entry name" value="PCD_sf"/>
</dbReference>
<sequence length="140" mass="16327">MSRLMCILRTSSSWPCNRLLRLSSLLLRPLSKNHSSKETSQPHWLSPADRDQQVMDLRSTGWVQVQDRDAIFKELHFKTFNQAFGFMSRVALQAEKMNHHPEWFNVYNKVQITLTTHDCGGLSKRDFKMAKFIDKIAVSM</sequence>
<evidence type="ECO:0000256" key="5">
    <source>
        <dbReference type="ARBA" id="ARBA00023239"/>
    </source>
</evidence>
<dbReference type="GeneID" id="115018974"/>
<evidence type="ECO:0000256" key="4">
    <source>
        <dbReference type="ARBA" id="ARBA00023007"/>
    </source>
</evidence>
<keyword evidence="4" id="KW-0783">Tetrahydrobiopterin biosynthesis</keyword>
<dbReference type="NCBIfam" id="NF002018">
    <property type="entry name" value="PRK00823.1-3"/>
    <property type="match status" value="1"/>
</dbReference>
<dbReference type="InterPro" id="IPR001533">
    <property type="entry name" value="Pterin_deHydtase"/>
</dbReference>
<dbReference type="Gene3D" id="3.30.1360.20">
    <property type="entry name" value="Transcriptional coactivator/pterin dehydratase"/>
    <property type="match status" value="1"/>
</dbReference>
<gene>
    <name evidence="7" type="primary">LOC115018974</name>
</gene>
<dbReference type="OrthoDB" id="277398at2759"/>
<reference evidence="7" key="1">
    <citation type="submission" date="2025-08" db="UniProtKB">
        <authorList>
            <consortium name="RefSeq"/>
        </authorList>
    </citation>
    <scope>IDENTIFICATION</scope>
</reference>
<evidence type="ECO:0000256" key="1">
    <source>
        <dbReference type="ARBA" id="ARBA00001554"/>
    </source>
</evidence>
<comment type="similarity">
    <text evidence="2">Belongs to the pterin-4-alpha-carbinolamine dehydratase family.</text>
</comment>
<dbReference type="AlphaFoldDB" id="A0A6J2R1X3"/>
<dbReference type="PANTHER" id="PTHR12599">
    <property type="entry name" value="PTERIN-4-ALPHA-CARBINOLAMINE DEHYDRATASE"/>
    <property type="match status" value="1"/>
</dbReference>
<dbReference type="CDD" id="cd00914">
    <property type="entry name" value="PCD_DCoH_subfamily_b"/>
    <property type="match status" value="1"/>
</dbReference>
<evidence type="ECO:0000256" key="3">
    <source>
        <dbReference type="ARBA" id="ARBA00013252"/>
    </source>
</evidence>
<evidence type="ECO:0000313" key="7">
    <source>
        <dbReference type="RefSeq" id="XP_029304121.1"/>
    </source>
</evidence>
<accession>A0A6J2R1X3</accession>
<dbReference type="PANTHER" id="PTHR12599:SF15">
    <property type="entry name" value="PTERIN-4-ALPHA-CARBINOLAMINE DEHYDRATASE 2"/>
    <property type="match status" value="1"/>
</dbReference>
<dbReference type="Proteomes" id="UP000504630">
    <property type="component" value="Chromosome 14"/>
</dbReference>
<name>A0A6J2R1X3_COTGO</name>
<dbReference type="GO" id="GO:0006729">
    <property type="term" value="P:tetrahydrobiopterin biosynthetic process"/>
    <property type="evidence" value="ECO:0007669"/>
    <property type="project" value="UniProtKB-KW"/>
</dbReference>
<dbReference type="Pfam" id="PF01329">
    <property type="entry name" value="Pterin_4a"/>
    <property type="match status" value="1"/>
</dbReference>
<evidence type="ECO:0000256" key="2">
    <source>
        <dbReference type="ARBA" id="ARBA00006472"/>
    </source>
</evidence>
<protein>
    <recommendedName>
        <fullName evidence="3">4a-hydroxytetrahydrobiopterin dehydratase</fullName>
        <ecNumber evidence="3">4.2.1.96</ecNumber>
    </recommendedName>
</protein>
<dbReference type="KEGG" id="cgob:115018974"/>